<organism evidence="4 5">
    <name type="scientific">Saccharothrix carnea</name>
    <dbReference type="NCBI Taxonomy" id="1280637"/>
    <lineage>
        <taxon>Bacteria</taxon>
        <taxon>Bacillati</taxon>
        <taxon>Actinomycetota</taxon>
        <taxon>Actinomycetes</taxon>
        <taxon>Pseudonocardiales</taxon>
        <taxon>Pseudonocardiaceae</taxon>
        <taxon>Saccharothrix</taxon>
    </lineage>
</organism>
<feature type="domain" description="Acyl-CoA dehydrogenase C-terminal" evidence="3">
    <location>
        <begin position="237"/>
        <end position="369"/>
    </location>
</feature>
<dbReference type="GO" id="GO:0003995">
    <property type="term" value="F:acyl-CoA dehydrogenase activity"/>
    <property type="evidence" value="ECO:0007669"/>
    <property type="project" value="TreeGrafter"/>
</dbReference>
<dbReference type="PIRSF" id="PIRSF016578">
    <property type="entry name" value="HsaA"/>
    <property type="match status" value="1"/>
</dbReference>
<dbReference type="RefSeq" id="WP_106619145.1">
    <property type="nucleotide sequence ID" value="NZ_PYAX01000014.1"/>
</dbReference>
<keyword evidence="1" id="KW-0560">Oxidoreductase</keyword>
<dbReference type="InterPro" id="IPR013107">
    <property type="entry name" value="Acyl-CoA_DH_C"/>
</dbReference>
<dbReference type="InterPro" id="IPR009100">
    <property type="entry name" value="AcylCoA_DH/oxidase_NM_dom_sf"/>
</dbReference>
<dbReference type="Gene3D" id="1.10.540.10">
    <property type="entry name" value="Acyl-CoA dehydrogenase/oxidase, N-terminal domain"/>
    <property type="match status" value="1"/>
</dbReference>
<dbReference type="InterPro" id="IPR037069">
    <property type="entry name" value="AcylCoA_DH/ox_N_sf"/>
</dbReference>
<dbReference type="PANTHER" id="PTHR43884:SF12">
    <property type="entry name" value="ISOVALERYL-COA DEHYDROGENASE, MITOCHONDRIAL-RELATED"/>
    <property type="match status" value="1"/>
</dbReference>
<proteinExistence type="predicted"/>
<keyword evidence="5" id="KW-1185">Reference proteome</keyword>
<dbReference type="Pfam" id="PF08028">
    <property type="entry name" value="Acyl-CoA_dh_2"/>
    <property type="match status" value="1"/>
</dbReference>
<evidence type="ECO:0000313" key="5">
    <source>
        <dbReference type="Proteomes" id="UP000241118"/>
    </source>
</evidence>
<dbReference type="SUPFAM" id="SSF56645">
    <property type="entry name" value="Acyl-CoA dehydrogenase NM domain-like"/>
    <property type="match status" value="1"/>
</dbReference>
<evidence type="ECO:0000256" key="1">
    <source>
        <dbReference type="ARBA" id="ARBA00023002"/>
    </source>
</evidence>
<reference evidence="4 5" key="1">
    <citation type="submission" date="2018-03" db="EMBL/GenBank/DDBJ databases">
        <title>Genomic Encyclopedia of Type Strains, Phase III (KMG-III): the genomes of soil and plant-associated and newly described type strains.</title>
        <authorList>
            <person name="Whitman W."/>
        </authorList>
    </citation>
    <scope>NUCLEOTIDE SEQUENCE [LARGE SCALE GENOMIC DNA]</scope>
    <source>
        <strain evidence="4 5">CGMCC 4.7097</strain>
    </source>
</reference>
<dbReference type="AlphaFoldDB" id="A0A2P8I1A0"/>
<dbReference type="Proteomes" id="UP000241118">
    <property type="component" value="Unassembled WGS sequence"/>
</dbReference>
<evidence type="ECO:0000259" key="3">
    <source>
        <dbReference type="Pfam" id="PF08028"/>
    </source>
</evidence>
<dbReference type="SUPFAM" id="SSF47203">
    <property type="entry name" value="Acyl-CoA dehydrogenase C-terminal domain-like"/>
    <property type="match status" value="1"/>
</dbReference>
<dbReference type="Gene3D" id="2.40.110.10">
    <property type="entry name" value="Butyryl-CoA Dehydrogenase, subunit A, domain 2"/>
    <property type="match status" value="1"/>
</dbReference>
<sequence length="391" mass="42253">MSTDVSPEAMLEAVRDMIPTLRQNGAEADRNRWIPDENIALQDKAGVFRMGVPARFGGLAYSAADMVKVISEISRGCGATGWVTMVWVHTAWTVRLFPDKAQEDVFAGGSVRVSGTIPPTGKITKTDGGYVISGKWNFNTGVRGADWNLVNALLEEPDGTTSTMMTLIPVSELTILDDWDVTGAAATGSTTSVAENVFVPEHRVVKYEDVLAGTVEGRSDDGSDGRAYGLMSLVMAIISGIFTGMARGAYEEFLNRLPGRGITYTPWSDQSEHPLTQMQVAIAKNKIDAAEAFSAAWLKVIQDRADAREELTTDEKSIVRGQTTFAAQLAKEAVELLFSAGGGSVIRNDVALGRFRRDIEALSLHALIQFNANMELQGRVLLGKEPGTAYI</sequence>
<dbReference type="GO" id="GO:0050660">
    <property type="term" value="F:flavin adenine dinucleotide binding"/>
    <property type="evidence" value="ECO:0007669"/>
    <property type="project" value="InterPro"/>
</dbReference>
<evidence type="ECO:0000313" key="4">
    <source>
        <dbReference type="EMBL" id="PSL52249.1"/>
    </source>
</evidence>
<dbReference type="Pfam" id="PF02771">
    <property type="entry name" value="Acyl-CoA_dh_N"/>
    <property type="match status" value="1"/>
</dbReference>
<comment type="caution">
    <text evidence="4">The sequence shown here is derived from an EMBL/GenBank/DDBJ whole genome shotgun (WGS) entry which is preliminary data.</text>
</comment>
<accession>A0A2P8I1A0</accession>
<dbReference type="EMBL" id="PYAX01000014">
    <property type="protein sequence ID" value="PSL52249.1"/>
    <property type="molecule type" value="Genomic_DNA"/>
</dbReference>
<name>A0A2P8I1A0_SACCR</name>
<dbReference type="OrthoDB" id="3402961at2"/>
<dbReference type="InterPro" id="IPR046373">
    <property type="entry name" value="Acyl-CoA_Oxase/DH_mid-dom_sf"/>
</dbReference>
<dbReference type="PANTHER" id="PTHR43884">
    <property type="entry name" value="ACYL-COA DEHYDROGENASE"/>
    <property type="match status" value="1"/>
</dbReference>
<protein>
    <submittedName>
        <fullName evidence="4">Alkylation response protein AidB-like acyl-CoA dehydrogenase</fullName>
    </submittedName>
</protein>
<gene>
    <name evidence="4" type="ORF">B0I31_11476</name>
</gene>
<dbReference type="Gene3D" id="1.20.140.10">
    <property type="entry name" value="Butyryl-CoA Dehydrogenase, subunit A, domain 3"/>
    <property type="match status" value="1"/>
</dbReference>
<feature type="domain" description="Acyl-CoA dehydrogenase/oxidase N-terminal" evidence="2">
    <location>
        <begin position="9"/>
        <end position="102"/>
    </location>
</feature>
<dbReference type="InterPro" id="IPR013786">
    <property type="entry name" value="AcylCoA_DH/ox_N"/>
</dbReference>
<evidence type="ECO:0000259" key="2">
    <source>
        <dbReference type="Pfam" id="PF02771"/>
    </source>
</evidence>
<dbReference type="InterPro" id="IPR036250">
    <property type="entry name" value="AcylCo_DH-like_C"/>
</dbReference>